<gene>
    <name evidence="2" type="ORF">DFR41_10810</name>
</gene>
<keyword evidence="1" id="KW-0812">Transmembrane</keyword>
<accession>A0A370FBA1</accession>
<feature type="transmembrane region" description="Helical" evidence="1">
    <location>
        <begin position="21"/>
        <end position="45"/>
    </location>
</feature>
<name>A0A370FBA1_9BURK</name>
<keyword evidence="3" id="KW-1185">Reference proteome</keyword>
<evidence type="ECO:0000313" key="3">
    <source>
        <dbReference type="Proteomes" id="UP000255265"/>
    </source>
</evidence>
<evidence type="ECO:0000313" key="2">
    <source>
        <dbReference type="EMBL" id="RDI21886.1"/>
    </source>
</evidence>
<dbReference type="Proteomes" id="UP000255265">
    <property type="component" value="Unassembled WGS sequence"/>
</dbReference>
<sequence length="359" mass="37946">MKNFRLNFAGRRCRRPSRESGIGLIEMIIVVTMAGMALLIAVQLVRIISGTTSKRDDIGLQDAYEALVGYAGAHAMLPASDSGWLPRSLTGNARGNRLRYHVASAVTQVPSVVFSPSSNLAINSPGLNFCLSLAQIGPGAQIQVGSNGTGVPALAVLEYSSSGATADSASGVALPGSADAAMQSVQGRVARAISSPELFSALDCGERLSRAAAAARYVDISTDLLALAKLNTQHWKNAIQNGYAGQANAAVSVSRLNSWEALIIADMVILQIMHVGRMPWTIPAEFAYMGVVAGYTSTLIQIRAQRDVVNSTIDDWINRDLPALEIEAARAAATENSYAAALDDSRNELLRFASLGLSQ</sequence>
<comment type="caution">
    <text evidence="2">The sequence shown here is derived from an EMBL/GenBank/DDBJ whole genome shotgun (WGS) entry which is preliminary data.</text>
</comment>
<keyword evidence="1" id="KW-1133">Transmembrane helix</keyword>
<evidence type="ECO:0000256" key="1">
    <source>
        <dbReference type="SAM" id="Phobius"/>
    </source>
</evidence>
<organism evidence="2 3">
    <name type="scientific">Pseudacidovorax intermedius</name>
    <dbReference type="NCBI Taxonomy" id="433924"/>
    <lineage>
        <taxon>Bacteria</taxon>
        <taxon>Pseudomonadati</taxon>
        <taxon>Pseudomonadota</taxon>
        <taxon>Betaproteobacteria</taxon>
        <taxon>Burkholderiales</taxon>
        <taxon>Comamonadaceae</taxon>
        <taxon>Pseudacidovorax</taxon>
    </lineage>
</organism>
<reference evidence="2 3" key="1">
    <citation type="submission" date="2018-07" db="EMBL/GenBank/DDBJ databases">
        <title>Genomic Encyclopedia of Type Strains, Phase IV (KMG-IV): sequencing the most valuable type-strain genomes for metagenomic binning, comparative biology and taxonomic classification.</title>
        <authorList>
            <person name="Goeker M."/>
        </authorList>
    </citation>
    <scope>NUCLEOTIDE SEQUENCE [LARGE SCALE GENOMIC DNA]</scope>
    <source>
        <strain evidence="2 3">DSM 21352</strain>
    </source>
</reference>
<protein>
    <submittedName>
        <fullName evidence="2">Uncharacterized protein</fullName>
    </submittedName>
</protein>
<dbReference type="EMBL" id="QQAV01000008">
    <property type="protein sequence ID" value="RDI21886.1"/>
    <property type="molecule type" value="Genomic_DNA"/>
</dbReference>
<proteinExistence type="predicted"/>
<keyword evidence="1" id="KW-0472">Membrane</keyword>
<dbReference type="AlphaFoldDB" id="A0A370FBA1"/>